<dbReference type="GO" id="GO:0005829">
    <property type="term" value="C:cytosol"/>
    <property type="evidence" value="ECO:0007669"/>
    <property type="project" value="TreeGrafter"/>
</dbReference>
<dbReference type="GO" id="GO:0015949">
    <property type="term" value="P:nucleobase-containing small molecule interconversion"/>
    <property type="evidence" value="ECO:0007669"/>
    <property type="project" value="TreeGrafter"/>
</dbReference>
<evidence type="ECO:0000256" key="3">
    <source>
        <dbReference type="ARBA" id="ARBA00022741"/>
    </source>
</evidence>
<keyword evidence="2 8" id="KW-0808">Transferase</keyword>
<name>A0A7L4UQR5_BALHA</name>
<dbReference type="InterPro" id="IPR011994">
    <property type="entry name" value="Cytidylate_kinase_dom"/>
</dbReference>
<proteinExistence type="inferred from homology"/>
<evidence type="ECO:0000256" key="5">
    <source>
        <dbReference type="ARBA" id="ARBA00022840"/>
    </source>
</evidence>
<accession>A0A7L4UQR5</accession>
<dbReference type="Gene3D" id="3.40.50.300">
    <property type="entry name" value="P-loop containing nucleotide triphosphate hydrolases"/>
    <property type="match status" value="1"/>
</dbReference>
<sequence>MIIAVDGYSSCGKSTLAKDLAQALDFTYIDSGAMYRAVTLYGLRNGVTVGKEEDIIPLLDNIKITFDKDAEGKQIILLNGEDVSKEIRGMEVSRSVSYYAKIKEVRCFLVAQQRNYAKNGSIVMDGRDIGTVVFPDAELKIFLTANQSIRAQRRYDEMRAKGKDVSMEEILENLRERDYIDENRKESPLRKASDAVVLDNSQLNRQEQLDVVLQKVHEIRNTTNL</sequence>
<dbReference type="HAMAP" id="MF_00238">
    <property type="entry name" value="Cytidyl_kinase_type1"/>
    <property type="match status" value="1"/>
</dbReference>
<dbReference type="AlphaFoldDB" id="A0A7L4UQR5"/>
<evidence type="ECO:0000256" key="2">
    <source>
        <dbReference type="ARBA" id="ARBA00022679"/>
    </source>
</evidence>
<evidence type="ECO:0000313" key="11">
    <source>
        <dbReference type="Proteomes" id="UP000251835"/>
    </source>
</evidence>
<evidence type="ECO:0000256" key="4">
    <source>
        <dbReference type="ARBA" id="ARBA00022777"/>
    </source>
</evidence>
<dbReference type="CDD" id="cd02020">
    <property type="entry name" value="CMPK"/>
    <property type="match status" value="1"/>
</dbReference>
<dbReference type="GO" id="GO:0036431">
    <property type="term" value="F:dCMP kinase activity"/>
    <property type="evidence" value="ECO:0007669"/>
    <property type="project" value="InterPro"/>
</dbReference>
<dbReference type="GO" id="GO:0005524">
    <property type="term" value="F:ATP binding"/>
    <property type="evidence" value="ECO:0007669"/>
    <property type="project" value="UniProtKB-UniRule"/>
</dbReference>
<dbReference type="InterPro" id="IPR027417">
    <property type="entry name" value="P-loop_NTPase"/>
</dbReference>
<comment type="subcellular location">
    <subcellularLocation>
        <location evidence="8">Cytoplasm</location>
    </subcellularLocation>
</comment>
<dbReference type="SUPFAM" id="SSF52540">
    <property type="entry name" value="P-loop containing nucleoside triphosphate hydrolases"/>
    <property type="match status" value="1"/>
</dbReference>
<comment type="caution">
    <text evidence="10">The sequence shown here is derived from an EMBL/GenBank/DDBJ whole genome shotgun (WGS) entry which is preliminary data.</text>
</comment>
<reference evidence="10 11" key="1">
    <citation type="submission" date="2018-05" db="EMBL/GenBank/DDBJ databases">
        <title>Genomic Encyclopedia of Type Strains, Phase IV (KMG-IV): sequencing the most valuable type-strain genomes for metagenomic binning, comparative biology and taxonomic classification.</title>
        <authorList>
            <person name="Goeker M."/>
        </authorList>
    </citation>
    <scope>NUCLEOTIDE SEQUENCE [LARGE SCALE GENOMIC DNA]</scope>
    <source>
        <strain evidence="10 11">DSM 28579</strain>
    </source>
</reference>
<comment type="similarity">
    <text evidence="1 8">Belongs to the cytidylate kinase family. Type 1 subfamily.</text>
</comment>
<evidence type="ECO:0000256" key="7">
    <source>
        <dbReference type="ARBA" id="ARBA00048478"/>
    </source>
</evidence>
<dbReference type="EMBL" id="QENZ01000003">
    <property type="protein sequence ID" value="PVX52115.1"/>
    <property type="molecule type" value="Genomic_DNA"/>
</dbReference>
<keyword evidence="4 8" id="KW-0418">Kinase</keyword>
<feature type="binding site" evidence="8">
    <location>
        <begin position="7"/>
        <end position="15"/>
    </location>
    <ligand>
        <name>ATP</name>
        <dbReference type="ChEBI" id="CHEBI:30616"/>
    </ligand>
</feature>
<dbReference type="OrthoDB" id="9807434at2"/>
<keyword evidence="5 8" id="KW-0067">ATP-binding</keyword>
<evidence type="ECO:0000256" key="1">
    <source>
        <dbReference type="ARBA" id="ARBA00009427"/>
    </source>
</evidence>
<organism evidence="10 11">
    <name type="scientific">Balneicella halophila</name>
    <dbReference type="NCBI Taxonomy" id="1537566"/>
    <lineage>
        <taxon>Bacteria</taxon>
        <taxon>Pseudomonadati</taxon>
        <taxon>Bacteroidota</taxon>
        <taxon>Bacteroidia</taxon>
        <taxon>Bacteroidales</taxon>
        <taxon>Balneicellaceae</taxon>
        <taxon>Balneicella</taxon>
    </lineage>
</organism>
<protein>
    <recommendedName>
        <fullName evidence="8">Cytidylate kinase</fullName>
        <shortName evidence="8">CK</shortName>
        <ecNumber evidence="8">2.7.4.25</ecNumber>
    </recommendedName>
    <alternativeName>
        <fullName evidence="8">Cytidine monophosphate kinase</fullName>
        <shortName evidence="8">CMP kinase</shortName>
    </alternativeName>
</protein>
<keyword evidence="3 8" id="KW-0547">Nucleotide-binding</keyword>
<keyword evidence="11" id="KW-1185">Reference proteome</keyword>
<evidence type="ECO:0000313" key="10">
    <source>
        <dbReference type="EMBL" id="PVX52115.1"/>
    </source>
</evidence>
<dbReference type="PANTHER" id="PTHR21299">
    <property type="entry name" value="CYTIDYLATE KINASE/PANTOATE-BETA-ALANINE LIGASE"/>
    <property type="match status" value="1"/>
</dbReference>
<dbReference type="InterPro" id="IPR003136">
    <property type="entry name" value="Cytidylate_kin"/>
</dbReference>
<comment type="catalytic activity">
    <reaction evidence="7 8">
        <text>CMP + ATP = CDP + ADP</text>
        <dbReference type="Rhea" id="RHEA:11600"/>
        <dbReference type="ChEBI" id="CHEBI:30616"/>
        <dbReference type="ChEBI" id="CHEBI:58069"/>
        <dbReference type="ChEBI" id="CHEBI:60377"/>
        <dbReference type="ChEBI" id="CHEBI:456216"/>
        <dbReference type="EC" id="2.7.4.25"/>
    </reaction>
</comment>
<feature type="domain" description="Cytidylate kinase" evidence="9">
    <location>
        <begin position="3"/>
        <end position="217"/>
    </location>
</feature>
<dbReference type="Pfam" id="PF02224">
    <property type="entry name" value="Cytidylate_kin"/>
    <property type="match status" value="1"/>
</dbReference>
<comment type="catalytic activity">
    <reaction evidence="6 8">
        <text>dCMP + ATP = dCDP + ADP</text>
        <dbReference type="Rhea" id="RHEA:25094"/>
        <dbReference type="ChEBI" id="CHEBI:30616"/>
        <dbReference type="ChEBI" id="CHEBI:57566"/>
        <dbReference type="ChEBI" id="CHEBI:58593"/>
        <dbReference type="ChEBI" id="CHEBI:456216"/>
        <dbReference type="EC" id="2.7.4.25"/>
    </reaction>
</comment>
<evidence type="ECO:0000256" key="6">
    <source>
        <dbReference type="ARBA" id="ARBA00047615"/>
    </source>
</evidence>
<dbReference type="EC" id="2.7.4.25" evidence="8"/>
<dbReference type="Proteomes" id="UP000251835">
    <property type="component" value="Unassembled WGS sequence"/>
</dbReference>
<evidence type="ECO:0000256" key="8">
    <source>
        <dbReference type="HAMAP-Rule" id="MF_00238"/>
    </source>
</evidence>
<dbReference type="PANTHER" id="PTHR21299:SF2">
    <property type="entry name" value="CYTIDYLATE KINASE"/>
    <property type="match status" value="1"/>
</dbReference>
<evidence type="ECO:0000259" key="9">
    <source>
        <dbReference type="Pfam" id="PF02224"/>
    </source>
</evidence>
<dbReference type="NCBIfam" id="TIGR00017">
    <property type="entry name" value="cmk"/>
    <property type="match status" value="1"/>
</dbReference>
<keyword evidence="8" id="KW-0963">Cytoplasm</keyword>
<dbReference type="GO" id="GO:0006220">
    <property type="term" value="P:pyrimidine nucleotide metabolic process"/>
    <property type="evidence" value="ECO:0007669"/>
    <property type="project" value="UniProtKB-UniRule"/>
</dbReference>
<gene>
    <name evidence="8" type="primary">cmk</name>
    <name evidence="10" type="ORF">C7377_0414</name>
</gene>